<dbReference type="EMBL" id="JANAKD010000006">
    <property type="protein sequence ID" value="KAJ3499588.1"/>
    <property type="molecule type" value="Genomic_DNA"/>
</dbReference>
<protein>
    <submittedName>
        <fullName evidence="1">Uncharacterized protein</fullName>
    </submittedName>
</protein>
<sequence length="642" mass="69319">MTTALHGWHAGEAAIQQKLGYGAAVAGSWRVTENFMREQHRIFHTSNLHFLPITTLDKDGRPWAGFAAGSNGNIGFVTSPDKNTLKLNMKLWESDPLVDTLETWLDPVQRCDAPPERFLIAGVGIEFSTRRRNKFAGRIKAVRKIAEMGYEVVLFVNEALGNCPKYINVRQFAPFPATGPIVASQSMHMQAQERLPDEVIKFFTSSDTVFVGSIYKSQINTAEEYPSHAGMNSRGGLPGFVRVKPSDGRTLVVPDYSGNRFLMSLGNIESTRLAGLTFVCFTTGDVLYITGKAQILVGPPAMEIMAKHASIMTIETTGFSYVKNALPVRQKPGTEPVRSPYSPKIKYLVDEPEALAASASAGLKAKLVSAVRYSEDIATFKFKVASEAAAKNLHIRPGQAMALDFMDWIGPPKYSHMADKAPGSINDDRVRTWTVSSAHERQTEGSGIAEFEMTMRKMPAGVVTGALFDQLGSFQGQVSQQVTISGDVVCEIAGVTGDFALPNGPARLLFAAGGIGLTPFLSMFSALAARGAEATGDVVLALAARDPAPFLTLLKSALPGIAVRVQIDLFTSEDGVDISGFEGRSNVTIRVHKGRIPSSYWGSVAGDRDVFICGPGGFGDAAMEGLKAAAIPNERIHREGFY</sequence>
<evidence type="ECO:0000313" key="2">
    <source>
        <dbReference type="Proteomes" id="UP001148737"/>
    </source>
</evidence>
<reference evidence="1" key="1">
    <citation type="submission" date="2022-07" db="EMBL/GenBank/DDBJ databases">
        <title>Genome Sequence of Lecanicillium saksenae.</title>
        <authorList>
            <person name="Buettner E."/>
        </authorList>
    </citation>
    <scope>NUCLEOTIDE SEQUENCE</scope>
    <source>
        <strain evidence="1">VT-O1</strain>
    </source>
</reference>
<comment type="caution">
    <text evidence="1">The sequence shown here is derived from an EMBL/GenBank/DDBJ whole genome shotgun (WGS) entry which is preliminary data.</text>
</comment>
<accession>A0ACC1R901</accession>
<evidence type="ECO:0000313" key="1">
    <source>
        <dbReference type="EMBL" id="KAJ3499588.1"/>
    </source>
</evidence>
<name>A0ACC1R901_9HYPO</name>
<proteinExistence type="predicted"/>
<gene>
    <name evidence="1" type="ORF">NLG97_g206</name>
</gene>
<organism evidence="1 2">
    <name type="scientific">Lecanicillium saksenae</name>
    <dbReference type="NCBI Taxonomy" id="468837"/>
    <lineage>
        <taxon>Eukaryota</taxon>
        <taxon>Fungi</taxon>
        <taxon>Dikarya</taxon>
        <taxon>Ascomycota</taxon>
        <taxon>Pezizomycotina</taxon>
        <taxon>Sordariomycetes</taxon>
        <taxon>Hypocreomycetidae</taxon>
        <taxon>Hypocreales</taxon>
        <taxon>Cordycipitaceae</taxon>
        <taxon>Lecanicillium</taxon>
    </lineage>
</organism>
<keyword evidence="2" id="KW-1185">Reference proteome</keyword>
<dbReference type="Proteomes" id="UP001148737">
    <property type="component" value="Unassembled WGS sequence"/>
</dbReference>